<feature type="non-terminal residue" evidence="6">
    <location>
        <position position="1"/>
    </location>
</feature>
<accession>A0A0D7AKX7</accession>
<evidence type="ECO:0000256" key="1">
    <source>
        <dbReference type="ARBA" id="ARBA00023157"/>
    </source>
</evidence>
<comment type="catalytic activity">
    <reaction evidence="4">
        <text>a monoacylglycerol + H2O = glycerol + a fatty acid + H(+)</text>
        <dbReference type="Rhea" id="RHEA:15245"/>
        <dbReference type="ChEBI" id="CHEBI:15377"/>
        <dbReference type="ChEBI" id="CHEBI:15378"/>
        <dbReference type="ChEBI" id="CHEBI:17408"/>
        <dbReference type="ChEBI" id="CHEBI:17754"/>
        <dbReference type="ChEBI" id="CHEBI:28868"/>
    </reaction>
</comment>
<proteinExistence type="inferred from homology"/>
<name>A0A0D7AKX7_9AGAR</name>
<keyword evidence="1" id="KW-1015">Disulfide bond</keyword>
<dbReference type="GO" id="GO:0006629">
    <property type="term" value="P:lipid metabolic process"/>
    <property type="evidence" value="ECO:0007669"/>
    <property type="project" value="InterPro"/>
</dbReference>
<dbReference type="InterPro" id="IPR051218">
    <property type="entry name" value="Sec_MonoDiacylglyc_Lipase"/>
</dbReference>
<dbReference type="CDD" id="cd00519">
    <property type="entry name" value="Lipase_3"/>
    <property type="match status" value="1"/>
</dbReference>
<comment type="catalytic activity">
    <reaction evidence="3">
        <text>a diacylglycerol + H2O = a monoacylglycerol + a fatty acid + H(+)</text>
        <dbReference type="Rhea" id="RHEA:32731"/>
        <dbReference type="ChEBI" id="CHEBI:15377"/>
        <dbReference type="ChEBI" id="CHEBI:15378"/>
        <dbReference type="ChEBI" id="CHEBI:17408"/>
        <dbReference type="ChEBI" id="CHEBI:18035"/>
        <dbReference type="ChEBI" id="CHEBI:28868"/>
    </reaction>
</comment>
<evidence type="ECO:0000313" key="7">
    <source>
        <dbReference type="Proteomes" id="UP000054144"/>
    </source>
</evidence>
<dbReference type="EMBL" id="KN881641">
    <property type="protein sequence ID" value="KIY52535.1"/>
    <property type="molecule type" value="Genomic_DNA"/>
</dbReference>
<dbReference type="Gene3D" id="3.40.50.1820">
    <property type="entry name" value="alpha/beta hydrolase"/>
    <property type="match status" value="1"/>
</dbReference>
<dbReference type="InterPro" id="IPR002921">
    <property type="entry name" value="Fungal_lipase-type"/>
</dbReference>
<dbReference type="OrthoDB" id="426718at2759"/>
<evidence type="ECO:0000313" key="6">
    <source>
        <dbReference type="EMBL" id="KIY52535.1"/>
    </source>
</evidence>
<dbReference type="AlphaFoldDB" id="A0A0D7AKX7"/>
<dbReference type="Proteomes" id="UP000054144">
    <property type="component" value="Unassembled WGS sequence"/>
</dbReference>
<dbReference type="InterPro" id="IPR029058">
    <property type="entry name" value="AB_hydrolase_fold"/>
</dbReference>
<evidence type="ECO:0000259" key="5">
    <source>
        <dbReference type="Pfam" id="PF01764"/>
    </source>
</evidence>
<dbReference type="PANTHER" id="PTHR45856">
    <property type="entry name" value="ALPHA/BETA-HYDROLASES SUPERFAMILY PROTEIN"/>
    <property type="match status" value="1"/>
</dbReference>
<dbReference type="SUPFAM" id="SSF53474">
    <property type="entry name" value="alpha/beta-Hydrolases"/>
    <property type="match status" value="1"/>
</dbReference>
<comment type="similarity">
    <text evidence="2">Belongs to the AB hydrolase superfamily. Lipase family. Class 3 subfamily.</text>
</comment>
<feature type="domain" description="Fungal lipase-type" evidence="5">
    <location>
        <begin position="64"/>
        <end position="202"/>
    </location>
</feature>
<dbReference type="PANTHER" id="PTHR45856:SF25">
    <property type="entry name" value="FUNGAL LIPASE-LIKE DOMAIN-CONTAINING PROTEIN"/>
    <property type="match status" value="1"/>
</dbReference>
<reference evidence="6 7" key="1">
    <citation type="journal article" date="2015" name="Fungal Genet. Biol.">
        <title>Evolution of novel wood decay mechanisms in Agaricales revealed by the genome sequences of Fistulina hepatica and Cylindrobasidium torrendii.</title>
        <authorList>
            <person name="Floudas D."/>
            <person name="Held B.W."/>
            <person name="Riley R."/>
            <person name="Nagy L.G."/>
            <person name="Koehler G."/>
            <person name="Ransdell A.S."/>
            <person name="Younus H."/>
            <person name="Chow J."/>
            <person name="Chiniquy J."/>
            <person name="Lipzen A."/>
            <person name="Tritt A."/>
            <person name="Sun H."/>
            <person name="Haridas S."/>
            <person name="LaButti K."/>
            <person name="Ohm R.A."/>
            <person name="Kues U."/>
            <person name="Blanchette R.A."/>
            <person name="Grigoriev I.V."/>
            <person name="Minto R.E."/>
            <person name="Hibbett D.S."/>
        </authorList>
    </citation>
    <scope>NUCLEOTIDE SEQUENCE [LARGE SCALE GENOMIC DNA]</scope>
    <source>
        <strain evidence="6 7">ATCC 64428</strain>
    </source>
</reference>
<dbReference type="Pfam" id="PF01764">
    <property type="entry name" value="Lipase_3"/>
    <property type="match status" value="1"/>
</dbReference>
<evidence type="ECO:0000256" key="3">
    <source>
        <dbReference type="ARBA" id="ARBA00047591"/>
    </source>
</evidence>
<organism evidence="6 7">
    <name type="scientific">Fistulina hepatica ATCC 64428</name>
    <dbReference type="NCBI Taxonomy" id="1128425"/>
    <lineage>
        <taxon>Eukaryota</taxon>
        <taxon>Fungi</taxon>
        <taxon>Dikarya</taxon>
        <taxon>Basidiomycota</taxon>
        <taxon>Agaricomycotina</taxon>
        <taxon>Agaricomycetes</taxon>
        <taxon>Agaricomycetidae</taxon>
        <taxon>Agaricales</taxon>
        <taxon>Fistulinaceae</taxon>
        <taxon>Fistulina</taxon>
    </lineage>
</organism>
<feature type="non-terminal residue" evidence="6">
    <location>
        <position position="261"/>
    </location>
</feature>
<sequence length="261" mass="28016">ITPFKPYTYYASTAYCDPSTTLNWTCGDDCEANADFEPLASGGNGGTVQFWYVGYDPSLDTMIVAHQGTDPSKLAADLTDAEFVLVNLDSTLFPGVPSDVLVHAGFRDAQADTATTILSYVQSGMSTYGTNTLTVVGHSLGGAIALLDGVYFDIQLPDADVIVITYGQPRVGNQAWANYVDANVNRTHINNKEDYVPILPPLYIDYVHASGEIHIMDDNEWIACAGQDNNSTMCSTGDVPNVLAGNISYHDGPYDGVLMGC</sequence>
<gene>
    <name evidence="6" type="ORF">FISHEDRAFT_25263</name>
</gene>
<evidence type="ECO:0000256" key="4">
    <source>
        <dbReference type="ARBA" id="ARBA00048461"/>
    </source>
</evidence>
<evidence type="ECO:0000256" key="2">
    <source>
        <dbReference type="ARBA" id="ARBA00043996"/>
    </source>
</evidence>
<protein>
    <submittedName>
        <fullName evidence="6">Lipase class 3 family protein</fullName>
    </submittedName>
</protein>
<keyword evidence="7" id="KW-1185">Reference proteome</keyword>